<name>A0A3D9Q3Y3_9BACL</name>
<dbReference type="AlphaFoldDB" id="A0A3D9Q3Y3"/>
<organism evidence="1 2">
    <name type="scientific">Paenibacillus taihuensis</name>
    <dbReference type="NCBI Taxonomy" id="1156355"/>
    <lineage>
        <taxon>Bacteria</taxon>
        <taxon>Bacillati</taxon>
        <taxon>Bacillota</taxon>
        <taxon>Bacilli</taxon>
        <taxon>Bacillales</taxon>
        <taxon>Paenibacillaceae</taxon>
        <taxon>Paenibacillus</taxon>
    </lineage>
</organism>
<reference evidence="1 2" key="1">
    <citation type="submission" date="2018-08" db="EMBL/GenBank/DDBJ databases">
        <title>Genomic Encyclopedia of Type Strains, Phase III (KMG-III): the genomes of soil and plant-associated and newly described type strains.</title>
        <authorList>
            <person name="Whitman W."/>
        </authorList>
    </citation>
    <scope>NUCLEOTIDE SEQUENCE [LARGE SCALE GENOMIC DNA]</scope>
    <source>
        <strain evidence="1 2">CGMCC 1.10966</strain>
    </source>
</reference>
<proteinExistence type="predicted"/>
<dbReference type="OrthoDB" id="2623211at2"/>
<sequence>MRLLLFAAAIVIICVGVDRYIAHHWIQRTYPANGAVNVPRDALIMVNWKGTRGSHMSMSVRYADAPDVPLYGTGSATMYGLSFLPAPPLSPGKKVIVLVDAGRRHHEFTFTTTRS</sequence>
<evidence type="ECO:0000313" key="1">
    <source>
        <dbReference type="EMBL" id="REE57451.1"/>
    </source>
</evidence>
<evidence type="ECO:0000313" key="2">
    <source>
        <dbReference type="Proteomes" id="UP000256304"/>
    </source>
</evidence>
<comment type="caution">
    <text evidence="1">The sequence shown here is derived from an EMBL/GenBank/DDBJ whole genome shotgun (WGS) entry which is preliminary data.</text>
</comment>
<dbReference type="Proteomes" id="UP000256304">
    <property type="component" value="Unassembled WGS sequence"/>
</dbReference>
<keyword evidence="2" id="KW-1185">Reference proteome</keyword>
<gene>
    <name evidence="1" type="ORF">A8990_15529</name>
</gene>
<dbReference type="EMBL" id="QTTN01000055">
    <property type="protein sequence ID" value="REE57451.1"/>
    <property type="molecule type" value="Genomic_DNA"/>
</dbReference>
<dbReference type="RefSeq" id="WP_116192426.1">
    <property type="nucleotide sequence ID" value="NZ_QTTN01000055.1"/>
</dbReference>
<protein>
    <submittedName>
        <fullName evidence="1">Uncharacterized protein</fullName>
    </submittedName>
</protein>
<accession>A0A3D9Q3Y3</accession>